<feature type="region of interest" description="Disordered" evidence="1">
    <location>
        <begin position="1"/>
        <end position="41"/>
    </location>
</feature>
<feature type="compositionally biased region" description="Polar residues" evidence="1">
    <location>
        <begin position="81"/>
        <end position="90"/>
    </location>
</feature>
<feature type="compositionally biased region" description="Basic and acidic residues" evidence="1">
    <location>
        <begin position="266"/>
        <end position="277"/>
    </location>
</feature>
<feature type="compositionally biased region" description="Polar residues" evidence="1">
    <location>
        <begin position="58"/>
        <end position="68"/>
    </location>
</feature>
<reference evidence="3" key="1">
    <citation type="submission" date="2016-03" db="EMBL/GenBank/DDBJ databases">
        <authorList>
            <person name="Guldener U."/>
        </authorList>
    </citation>
    <scope>NUCLEOTIDE SEQUENCE [LARGE SCALE GENOMIC DNA]</scope>
    <source>
        <strain evidence="3">04CH-RAC-A.6.1</strain>
    </source>
</reference>
<dbReference type="OrthoDB" id="3558873at2759"/>
<accession>A0A1E1LGV4</accession>
<feature type="compositionally biased region" description="Polar residues" evidence="1">
    <location>
        <begin position="348"/>
        <end position="358"/>
    </location>
</feature>
<gene>
    <name evidence="2" type="ORF">RAG0_14397</name>
</gene>
<feature type="compositionally biased region" description="Basic and acidic residues" evidence="1">
    <location>
        <begin position="285"/>
        <end position="299"/>
    </location>
</feature>
<evidence type="ECO:0000256" key="1">
    <source>
        <dbReference type="SAM" id="MobiDB-lite"/>
    </source>
</evidence>
<feature type="compositionally biased region" description="Low complexity" evidence="1">
    <location>
        <begin position="1"/>
        <end position="18"/>
    </location>
</feature>
<organism evidence="2 3">
    <name type="scientific">Rhynchosporium agropyri</name>
    <dbReference type="NCBI Taxonomy" id="914238"/>
    <lineage>
        <taxon>Eukaryota</taxon>
        <taxon>Fungi</taxon>
        <taxon>Dikarya</taxon>
        <taxon>Ascomycota</taxon>
        <taxon>Pezizomycotina</taxon>
        <taxon>Leotiomycetes</taxon>
        <taxon>Helotiales</taxon>
        <taxon>Ploettnerulaceae</taxon>
        <taxon>Rhynchosporium</taxon>
    </lineage>
</organism>
<protein>
    <submittedName>
        <fullName evidence="2">Uncharacterized protein</fullName>
    </submittedName>
</protein>
<dbReference type="Proteomes" id="UP000178912">
    <property type="component" value="Unassembled WGS sequence"/>
</dbReference>
<evidence type="ECO:0000313" key="2">
    <source>
        <dbReference type="EMBL" id="CZT09727.1"/>
    </source>
</evidence>
<evidence type="ECO:0000313" key="3">
    <source>
        <dbReference type="Proteomes" id="UP000178912"/>
    </source>
</evidence>
<feature type="compositionally biased region" description="Low complexity" evidence="1">
    <location>
        <begin position="26"/>
        <end position="41"/>
    </location>
</feature>
<keyword evidence="3" id="KW-1185">Reference proteome</keyword>
<feature type="region of interest" description="Disordered" evidence="1">
    <location>
        <begin position="201"/>
        <end position="220"/>
    </location>
</feature>
<feature type="region of interest" description="Disordered" evidence="1">
    <location>
        <begin position="386"/>
        <end position="413"/>
    </location>
</feature>
<name>A0A1E1LGV4_9HELO</name>
<feature type="region of interest" description="Disordered" evidence="1">
    <location>
        <begin position="57"/>
        <end position="107"/>
    </location>
</feature>
<proteinExistence type="predicted"/>
<feature type="region of interest" description="Disordered" evidence="1">
    <location>
        <begin position="266"/>
        <end position="371"/>
    </location>
</feature>
<dbReference type="EMBL" id="FJUX01000119">
    <property type="protein sequence ID" value="CZT09727.1"/>
    <property type="molecule type" value="Genomic_DNA"/>
</dbReference>
<sequence length="675" mass="74169">MSGTEPTPSSSPTSTFEPKTGLNIVSTKTAPPASPSATSNAAIKQNSIIGSLKDANVTADSSTGSQVIPSEFHPDSKCEPVQSTTNSSPRIESKTEPDNNPLEPKRVNSNMIAAVKEAVVTAAKVNSNSSHTVSINEHGKTLPYHFSDSKSPKVDVSFNPEKSSAANIPNVSKATPKIDEGVSPNTASFDNFKKYSIIQTRKSPQSNPALPNNSGSSTKTLPELQADCRARNISTYGTLAELARRVSRSDQREVQFALDVAKQEREFAKDASERENNQETATGNYEHENQQGKSAEEKAGVNVKAATSPDHFISGSSSHASDSRPPKNKPQLAPAIWEDKSAPHHLSDSGTKVRSSTIPHGISPTVKPFTPQDITFQKSDIHKLSTTESTRPFGPQESEFQKNSTRTKPENVKPTRTFASQDVRLDTNYMLSHGGSATIRKSSNIQGFGSRKVTLPAAQQDEMIALASTPQVERRRQEHKPANADTTKIARASSAASLANVVIVKTDREMDKINFLHKHTWEVQQELGRRGIGTRCSRKTMITRFFDQHLKNLRAEFIQSRDTYAKKSANDPDASLQKDILWYRLERFEEHRRNQIGLAGEPHRQASYIAAKECKYASPRHAKIMGDKLAELLAQEKQLEKDKIKNEVKPVDVSKGTAVFIKKMGDGVKLEPSKW</sequence>
<dbReference type="AlphaFoldDB" id="A0A1E1LGV4"/>
<feature type="compositionally biased region" description="Basic and acidic residues" evidence="1">
    <location>
        <begin position="337"/>
        <end position="347"/>
    </location>
</feature>